<gene>
    <name evidence="1" type="ORF">YEW_AK02150</name>
</gene>
<organism evidence="1">
    <name type="scientific">Yersinia enterocolitica W22703</name>
    <dbReference type="NCBI Taxonomy" id="913028"/>
    <lineage>
        <taxon>Bacteria</taxon>
        <taxon>Pseudomonadati</taxon>
        <taxon>Pseudomonadota</taxon>
        <taxon>Gammaproteobacteria</taxon>
        <taxon>Enterobacterales</taxon>
        <taxon>Yersiniaceae</taxon>
        <taxon>Yersinia</taxon>
    </lineage>
</organism>
<name>F4N2H0_YEREN</name>
<evidence type="ECO:0000313" key="1">
    <source>
        <dbReference type="EMBL" id="CBX72278.1"/>
    </source>
</evidence>
<dbReference type="EMBL" id="FR718687">
    <property type="protein sequence ID" value="CBX72278.1"/>
    <property type="molecule type" value="Genomic_DNA"/>
</dbReference>
<reference evidence="1" key="1">
    <citation type="journal article" date="2011" name="BMC Genomics">
        <title>Shotgun sequencing of Yersinia enterocolitica strain W22703 (biotype 2, serotype O:9): genomic evidence for oscillation between invertebrates and mammals.</title>
        <authorList>
            <person name="Fuchs T.M."/>
            <person name="Brandt K."/>
            <person name="Starke M."/>
            <person name="Rattei T."/>
        </authorList>
    </citation>
    <scope>NUCLEOTIDE SEQUENCE</scope>
</reference>
<protein>
    <submittedName>
        <fullName evidence="1">Uncharacterized protein</fullName>
    </submittedName>
</protein>
<accession>F4N2H0</accession>
<proteinExistence type="predicted"/>
<sequence length="66" mass="7393">MTEVNSLLALTTAQTVLEVAGNPLVQVPDGYRVQDLEDYFTHASPYAPASCFVVCCELYRLLRPFR</sequence>
<dbReference type="AlphaFoldDB" id="F4N2H0"/>